<accession>A0A2P6MYF0</accession>
<dbReference type="InterPro" id="IPR004104">
    <property type="entry name" value="Gfo/Idh/MocA-like_OxRdtase_C"/>
</dbReference>
<dbReference type="SUPFAM" id="SSF51735">
    <property type="entry name" value="NAD(P)-binding Rossmann-fold domains"/>
    <property type="match status" value="1"/>
</dbReference>
<dbReference type="EMBL" id="MDYQ01000304">
    <property type="protein sequence ID" value="PRP76732.1"/>
    <property type="molecule type" value="Genomic_DNA"/>
</dbReference>
<feature type="transmembrane region" description="Helical" evidence="2">
    <location>
        <begin position="32"/>
        <end position="51"/>
    </location>
</feature>
<name>A0A2P6MYF0_9EUKA</name>
<keyword evidence="2" id="KW-0812">Transmembrane</keyword>
<dbReference type="SUPFAM" id="SSF55347">
    <property type="entry name" value="Glyceraldehyde-3-phosphate dehydrogenase-like, C-terminal domain"/>
    <property type="match status" value="1"/>
</dbReference>
<dbReference type="AlphaFoldDB" id="A0A2P6MYF0"/>
<dbReference type="PANTHER" id="PTHR43377:SF1">
    <property type="entry name" value="BILIVERDIN REDUCTASE A"/>
    <property type="match status" value="1"/>
</dbReference>
<dbReference type="InterPro" id="IPR051450">
    <property type="entry name" value="Gfo/Idh/MocA_Oxidoreductases"/>
</dbReference>
<keyword evidence="2" id="KW-0472">Membrane</keyword>
<evidence type="ECO:0000259" key="3">
    <source>
        <dbReference type="Pfam" id="PF02894"/>
    </source>
</evidence>
<evidence type="ECO:0000256" key="2">
    <source>
        <dbReference type="SAM" id="Phobius"/>
    </source>
</evidence>
<dbReference type="PANTHER" id="PTHR43377">
    <property type="entry name" value="BILIVERDIN REDUCTASE A"/>
    <property type="match status" value="1"/>
</dbReference>
<dbReference type="Gene3D" id="3.30.360.10">
    <property type="entry name" value="Dihydrodipicolinate Reductase, domain 2"/>
    <property type="match status" value="1"/>
</dbReference>
<dbReference type="InterPro" id="IPR036291">
    <property type="entry name" value="NAD(P)-bd_dom_sf"/>
</dbReference>
<keyword evidence="5" id="KW-1185">Reference proteome</keyword>
<organism evidence="4 5">
    <name type="scientific">Planoprotostelium fungivorum</name>
    <dbReference type="NCBI Taxonomy" id="1890364"/>
    <lineage>
        <taxon>Eukaryota</taxon>
        <taxon>Amoebozoa</taxon>
        <taxon>Evosea</taxon>
        <taxon>Variosea</taxon>
        <taxon>Cavosteliida</taxon>
        <taxon>Cavosteliaceae</taxon>
        <taxon>Planoprotostelium</taxon>
    </lineage>
</organism>
<keyword evidence="2" id="KW-1133">Transmembrane helix</keyword>
<sequence>MASRNEISRRSLQLPNCVVINNSSKCKAPFRLVSLVPGLLLNFISALSSLLPDLMMSNPWSALHKSMPYGYVLRIIHVYKKRQNKLRGVACEKPLARNVGEAEQITHLMIKEDITTGYLENQLFSPVLIKGRDLLWKRAVPSSGRPYLVRAAEEHSGPHKPWFWKGQLQGGGVLSDMMCHSLEAARFLLQDPKKEKDSLEAVSVQATIASLKWSQDSYSRELKESTNNEVRRETRDGSHSNEVDYSISPSEDYAHVTITYKDSDGRTLIGELTTSWSYVGSGLRLSFELLGPEYSMRADTLETPLHIFMSRRIRGDCGEDLIEKQNAEQGLMPVVVDEEIAYGYTGENRHMVECFRSGKTPSLTFEDGLRVVKMMMVCYYAAEKGTSVDPRSLPHDFSPLVAQGRWTPP</sequence>
<feature type="domain" description="Gfo/Idh/MocA-like oxidoreductase C-terminal" evidence="3">
    <location>
        <begin position="162"/>
        <end position="388"/>
    </location>
</feature>
<comment type="caution">
    <text evidence="4">The sequence shown here is derived from an EMBL/GenBank/DDBJ whole genome shotgun (WGS) entry which is preliminary data.</text>
</comment>
<reference evidence="4 5" key="1">
    <citation type="journal article" date="2018" name="Genome Biol. Evol.">
        <title>Multiple Roots of Fruiting Body Formation in Amoebozoa.</title>
        <authorList>
            <person name="Hillmann F."/>
            <person name="Forbes G."/>
            <person name="Novohradska S."/>
            <person name="Ferling I."/>
            <person name="Riege K."/>
            <person name="Groth M."/>
            <person name="Westermann M."/>
            <person name="Marz M."/>
            <person name="Spaller T."/>
            <person name="Winckler T."/>
            <person name="Schaap P."/>
            <person name="Glockner G."/>
        </authorList>
    </citation>
    <scope>NUCLEOTIDE SEQUENCE [LARGE SCALE GENOMIC DNA]</scope>
    <source>
        <strain evidence="4 5">Jena</strain>
    </source>
</reference>
<dbReference type="OrthoDB" id="64915at2759"/>
<evidence type="ECO:0000256" key="1">
    <source>
        <dbReference type="SAM" id="MobiDB-lite"/>
    </source>
</evidence>
<feature type="region of interest" description="Disordered" evidence="1">
    <location>
        <begin position="222"/>
        <end position="246"/>
    </location>
</feature>
<dbReference type="Pfam" id="PF02894">
    <property type="entry name" value="GFO_IDH_MocA_C"/>
    <property type="match status" value="1"/>
</dbReference>
<gene>
    <name evidence="4" type="ORF">PROFUN_11735</name>
</gene>
<proteinExistence type="predicted"/>
<dbReference type="Proteomes" id="UP000241769">
    <property type="component" value="Unassembled WGS sequence"/>
</dbReference>
<evidence type="ECO:0000313" key="4">
    <source>
        <dbReference type="EMBL" id="PRP76732.1"/>
    </source>
</evidence>
<evidence type="ECO:0000313" key="5">
    <source>
        <dbReference type="Proteomes" id="UP000241769"/>
    </source>
</evidence>
<protein>
    <submittedName>
        <fullName evidence="4">Oxidoreductase-like protein</fullName>
    </submittedName>
</protein>
<feature type="compositionally biased region" description="Basic and acidic residues" evidence="1">
    <location>
        <begin position="222"/>
        <end position="242"/>
    </location>
</feature>
<dbReference type="InParanoid" id="A0A2P6MYF0"/>